<reference evidence="10" key="1">
    <citation type="journal article" date="2019" name="Int. J. Syst. Evol. Microbiol.">
        <title>The Global Catalogue of Microorganisms (GCM) 10K type strain sequencing project: providing services to taxonomists for standard genome sequencing and annotation.</title>
        <authorList>
            <consortium name="The Broad Institute Genomics Platform"/>
            <consortium name="The Broad Institute Genome Sequencing Center for Infectious Disease"/>
            <person name="Wu L."/>
            <person name="Ma J."/>
        </authorList>
    </citation>
    <scope>NUCLEOTIDE SEQUENCE [LARGE SCALE GENOMIC DNA]</scope>
    <source>
        <strain evidence="10">CGMCC 1.12286</strain>
    </source>
</reference>
<sequence>MHVSGYSPVSVSQDVSGQKGFGRALMDAFPLSLSVFAYGTAYGALAHSTNHLSFIQTIAMSAFVFAGASQFSILSLLHQNALLWVIVGSVFLINARQILYGLTLGQSLKHMRSWHLAWLAHGMTDESYSVTMVEAGKRQVRVAYFAGAGTAIFGPWLISSAVGFGLGGLIGDPARFGLDFAYIGAFLGLLISQLKHRRQVVAALIAALVATIVYHFFGTSGAVLAGAVAAFFVGVYAK</sequence>
<feature type="transmembrane region" description="Helical" evidence="8">
    <location>
        <begin position="204"/>
        <end position="237"/>
    </location>
</feature>
<feature type="transmembrane region" description="Helical" evidence="8">
    <location>
        <begin position="83"/>
        <end position="102"/>
    </location>
</feature>
<dbReference type="PANTHER" id="PTHR34979:SF1">
    <property type="entry name" value="INNER MEMBRANE PROTEIN YGAZ"/>
    <property type="match status" value="1"/>
</dbReference>
<dbReference type="Proteomes" id="UP001597079">
    <property type="component" value="Unassembled WGS sequence"/>
</dbReference>
<dbReference type="EMBL" id="JBHUCX010000028">
    <property type="protein sequence ID" value="MFD1675218.1"/>
    <property type="molecule type" value="Genomic_DNA"/>
</dbReference>
<evidence type="ECO:0000256" key="8">
    <source>
        <dbReference type="SAM" id="Phobius"/>
    </source>
</evidence>
<name>A0ABW4JJ19_9BACL</name>
<evidence type="ECO:0000256" key="2">
    <source>
        <dbReference type="ARBA" id="ARBA00010735"/>
    </source>
</evidence>
<evidence type="ECO:0000256" key="3">
    <source>
        <dbReference type="ARBA" id="ARBA00022448"/>
    </source>
</evidence>
<feature type="transmembrane region" description="Helical" evidence="8">
    <location>
        <begin position="28"/>
        <end position="46"/>
    </location>
</feature>
<evidence type="ECO:0000256" key="1">
    <source>
        <dbReference type="ARBA" id="ARBA00004651"/>
    </source>
</evidence>
<organism evidence="9 10">
    <name type="scientific">Alicyclobacillus fodiniaquatilis</name>
    <dbReference type="NCBI Taxonomy" id="1661150"/>
    <lineage>
        <taxon>Bacteria</taxon>
        <taxon>Bacillati</taxon>
        <taxon>Bacillota</taxon>
        <taxon>Bacilli</taxon>
        <taxon>Bacillales</taxon>
        <taxon>Alicyclobacillaceae</taxon>
        <taxon>Alicyclobacillus</taxon>
    </lineage>
</organism>
<dbReference type="PANTHER" id="PTHR34979">
    <property type="entry name" value="INNER MEMBRANE PROTEIN YGAZ"/>
    <property type="match status" value="1"/>
</dbReference>
<evidence type="ECO:0000313" key="10">
    <source>
        <dbReference type="Proteomes" id="UP001597079"/>
    </source>
</evidence>
<evidence type="ECO:0000256" key="4">
    <source>
        <dbReference type="ARBA" id="ARBA00022475"/>
    </source>
</evidence>
<feature type="transmembrane region" description="Helical" evidence="8">
    <location>
        <begin position="142"/>
        <end position="170"/>
    </location>
</feature>
<evidence type="ECO:0000256" key="7">
    <source>
        <dbReference type="ARBA" id="ARBA00023136"/>
    </source>
</evidence>
<keyword evidence="3" id="KW-0813">Transport</keyword>
<protein>
    <submittedName>
        <fullName evidence="9">AzlC family ABC transporter permease</fullName>
    </submittedName>
</protein>
<feature type="transmembrane region" description="Helical" evidence="8">
    <location>
        <begin position="58"/>
        <end position="77"/>
    </location>
</feature>
<evidence type="ECO:0000256" key="5">
    <source>
        <dbReference type="ARBA" id="ARBA00022692"/>
    </source>
</evidence>
<comment type="caution">
    <text evidence="9">The sequence shown here is derived from an EMBL/GenBank/DDBJ whole genome shotgun (WGS) entry which is preliminary data.</text>
</comment>
<proteinExistence type="inferred from homology"/>
<keyword evidence="5 8" id="KW-0812">Transmembrane</keyword>
<feature type="transmembrane region" description="Helical" evidence="8">
    <location>
        <begin position="176"/>
        <end position="192"/>
    </location>
</feature>
<evidence type="ECO:0000313" key="9">
    <source>
        <dbReference type="EMBL" id="MFD1675218.1"/>
    </source>
</evidence>
<keyword evidence="6 8" id="KW-1133">Transmembrane helix</keyword>
<comment type="similarity">
    <text evidence="2">Belongs to the AzlC family.</text>
</comment>
<accession>A0ABW4JJ19</accession>
<keyword evidence="10" id="KW-1185">Reference proteome</keyword>
<keyword evidence="4" id="KW-1003">Cell membrane</keyword>
<dbReference type="InterPro" id="IPR011606">
    <property type="entry name" value="Brnchd-chn_aa_trnsp_permease"/>
</dbReference>
<dbReference type="Pfam" id="PF03591">
    <property type="entry name" value="AzlC"/>
    <property type="match status" value="1"/>
</dbReference>
<dbReference type="RefSeq" id="WP_377943093.1">
    <property type="nucleotide sequence ID" value="NZ_JBHUCX010000028.1"/>
</dbReference>
<comment type="subcellular location">
    <subcellularLocation>
        <location evidence="1">Cell membrane</location>
        <topology evidence="1">Multi-pass membrane protein</topology>
    </subcellularLocation>
</comment>
<evidence type="ECO:0000256" key="6">
    <source>
        <dbReference type="ARBA" id="ARBA00022989"/>
    </source>
</evidence>
<gene>
    <name evidence="9" type="ORF">ACFSB2_10985</name>
</gene>
<keyword evidence="7 8" id="KW-0472">Membrane</keyword>